<proteinExistence type="predicted"/>
<feature type="non-terminal residue" evidence="1">
    <location>
        <position position="137"/>
    </location>
</feature>
<accession>A0A9N9P8L7</accession>
<feature type="non-terminal residue" evidence="1">
    <location>
        <position position="1"/>
    </location>
</feature>
<name>A0A9N9P8L7_9GLOM</name>
<evidence type="ECO:0000313" key="2">
    <source>
        <dbReference type="Proteomes" id="UP000789342"/>
    </source>
</evidence>
<evidence type="ECO:0000313" key="1">
    <source>
        <dbReference type="EMBL" id="CAG8793267.1"/>
    </source>
</evidence>
<reference evidence="1" key="1">
    <citation type="submission" date="2021-06" db="EMBL/GenBank/DDBJ databases">
        <authorList>
            <person name="Kallberg Y."/>
            <person name="Tangrot J."/>
            <person name="Rosling A."/>
        </authorList>
    </citation>
    <scope>NUCLEOTIDE SEQUENCE</scope>
    <source>
        <strain evidence="1">CL551</strain>
    </source>
</reference>
<dbReference type="Proteomes" id="UP000789342">
    <property type="component" value="Unassembled WGS sequence"/>
</dbReference>
<comment type="caution">
    <text evidence="1">The sequence shown here is derived from an EMBL/GenBank/DDBJ whole genome shotgun (WGS) entry which is preliminary data.</text>
</comment>
<dbReference type="AlphaFoldDB" id="A0A9N9P8L7"/>
<dbReference type="EMBL" id="CAJVPV010063776">
    <property type="protein sequence ID" value="CAG8793267.1"/>
    <property type="molecule type" value="Genomic_DNA"/>
</dbReference>
<organism evidence="1 2">
    <name type="scientific">Acaulospora morrowiae</name>
    <dbReference type="NCBI Taxonomy" id="94023"/>
    <lineage>
        <taxon>Eukaryota</taxon>
        <taxon>Fungi</taxon>
        <taxon>Fungi incertae sedis</taxon>
        <taxon>Mucoromycota</taxon>
        <taxon>Glomeromycotina</taxon>
        <taxon>Glomeromycetes</taxon>
        <taxon>Diversisporales</taxon>
        <taxon>Acaulosporaceae</taxon>
        <taxon>Acaulospora</taxon>
    </lineage>
</organism>
<gene>
    <name evidence="1" type="ORF">AMORRO_LOCUS18327</name>
</gene>
<sequence length="137" mass="15822">SRRNITTVGKGLGSWGSLEDIRAVISFGLTKQLIRRDFLLKSVVSIGELERSGLIYLSNTSDGWYTIVMPFMLLKALNKRLSYDVERIEPVFEDNLLSIPTHETPWQWQDFECFYGHFQKALIDSFICVQESKIMNI</sequence>
<keyword evidence="2" id="KW-1185">Reference proteome</keyword>
<dbReference type="OrthoDB" id="2430828at2759"/>
<protein>
    <submittedName>
        <fullName evidence="1">2891_t:CDS:1</fullName>
    </submittedName>
</protein>